<feature type="chain" id="PRO_5018539528" evidence="1">
    <location>
        <begin position="37"/>
        <end position="1578"/>
    </location>
</feature>
<keyword evidence="1" id="KW-0732">Signal</keyword>
<evidence type="ECO:0000313" key="3">
    <source>
        <dbReference type="Proteomes" id="UP000281118"/>
    </source>
</evidence>
<feature type="signal peptide" evidence="1">
    <location>
        <begin position="1"/>
        <end position="36"/>
    </location>
</feature>
<comment type="caution">
    <text evidence="2">The sequence shown here is derived from an EMBL/GenBank/DDBJ whole genome shotgun (WGS) entry which is preliminary data.</text>
</comment>
<evidence type="ECO:0000256" key="1">
    <source>
        <dbReference type="SAM" id="SignalP"/>
    </source>
</evidence>
<accession>A0A3S0Z7F0</accession>
<protein>
    <submittedName>
        <fullName evidence="2">S-layer family protein</fullName>
    </submittedName>
</protein>
<gene>
    <name evidence="2" type="ORF">EJP67_25060</name>
</gene>
<dbReference type="RefSeq" id="WP_126024443.1">
    <property type="nucleotide sequence ID" value="NZ_RXFT01000012.1"/>
</dbReference>
<name>A0A3S0Z7F0_9BURK</name>
<proteinExistence type="predicted"/>
<organism evidence="2 3">
    <name type="scientific">Variovorax guangxiensis</name>
    <dbReference type="NCBI Taxonomy" id="1775474"/>
    <lineage>
        <taxon>Bacteria</taxon>
        <taxon>Pseudomonadati</taxon>
        <taxon>Pseudomonadota</taxon>
        <taxon>Betaproteobacteria</taxon>
        <taxon>Burkholderiales</taxon>
        <taxon>Comamonadaceae</taxon>
        <taxon>Variovorax</taxon>
    </lineage>
</organism>
<dbReference type="EMBL" id="RXFT01000012">
    <property type="protein sequence ID" value="RUR70329.1"/>
    <property type="molecule type" value="Genomic_DNA"/>
</dbReference>
<dbReference type="Proteomes" id="UP000281118">
    <property type="component" value="Unassembled WGS sequence"/>
</dbReference>
<sequence>MQKNRSKNSRGRANGAPLSSIGLAVLATLVAGGAQAADTTVSTIPTVAVNTTAYQSVQSVQDKTQPVTATAAGSVIDVTTAGPQTGGSNTVTQNSVKASATANAFTNAVDLSLAGGSGQVPAEGAASLGVQTNSGVVSSSATGNTVKVDLDGFSGGGAANTANTISASTTINSGSSTVSGTVPVDYASTSPGSVTLSYSPAGSSSAAHGSLVATSVQQGTGGASSASASGNTVTLTLTADGENSVAAAPALDGNTVSATLKGNTANSTISVQSGGAPAFTGSAVVSNQQVNQSATPVTHSASANGDSVTASIGGNAAGDTNTLKGSLSVQGNTISSAATGNEALGATAGTAGNRIVLADGVSVSGSGGATANTGAYNGGSLSSTLAADLAVSSSQGNVGVSLSAATQGSGVIAAVQSVDGGAVTVANNAATASATGNAASNAILSGKDAAAFTATAALANQQSNYNGGVSALSSLGVIGAMTGSEDGTNNASAVSVTGNRSAATAYGNNASQSLALAANALPLSGSAAVLSGGSLPDGNVTASGAATVTNLQGNYSAPVSAQTVGSVVGLMGDSRGTGGDTIHGSSFTVGGNTQEAVAVSNSAGNALSLTGTTVGSGAGVANVQVTDGGSPVGALLAGSTAAAYLGTHATDSTVALTNNLQRAVAYGNSAANSLNVTANSATVAPSEAPASVAVPAAGSAGVTAAYGLLSNQTAAGAVSAVADGTGFLPVGAQTVLIEGNVTRSSVSNQGNAFVAAAYGNDATNAAKLALGTGATVAGAASVGNLTSVQNAAGSVVTATASGGNVVNTAIEDDVAASTVATSGNQLQALAYGNRASGNTLDVSGNTLATVSAQPRAVSNGGTAIADAAFSVQSVQNASGSLTASLRSEDAPGATASQIRTQIGGDVTGSSVASNGNGASAAATANSAANGLTLAGNGLSTSSAVQNVQNSSASVQALAGQAGTPGTPASPATPFTYSAHVLDPDALGGSTLGGNTTITSGTLGVLQSSLTSQEIAYLTSNGWTVGTGANTGLLTAPASILGTVTTATYDNLRNAQSVPFGATIPGTSAVAAIPNQGGVTVAVGGNVTGSQLAVNGNSSSAAVTGNSATNSASVTGNTIASGGAATTASAGSLTGGATGAQADHTVSNLQQVTGAATLSTSVYGTYAIDATAGAAISGSTLSVSDNSQRGSAVANTATNSLSLSGTNVSSTTALSSAQSGNAAVSAASDLELYAPGAVSASSVDLSRNKNVSLGVINDVTNTLSVKASNATPAGTTANAQLVAGTATGDNVLNNAQSATTSVSSTATTRLYNQDQTASATTGLANSTATISGNSTTAEASANRADNSVALNGAAVLGANAGLNNTQTSSAAVTANASTSATFKLEGTSPATAAALNSSITIDGNSTTALARGNAASNALNVSAGSGYAAAAPVAGSSAGGAMQATQATAALLNTQGNTGNVTASASGTYQVALNGVTAGTAPGITNGTAALTNNTVAAQAYGNSATNAVTVAATAANRPTVAVGNYQTNSGAITATATAVNYGVGVTGAAAGSTLRAAGNQVTATAVGNSAVSTIASAR</sequence>
<evidence type="ECO:0000313" key="2">
    <source>
        <dbReference type="EMBL" id="RUR70329.1"/>
    </source>
</evidence>
<reference evidence="2 3" key="1">
    <citation type="submission" date="2018-12" db="EMBL/GenBank/DDBJ databases">
        <title>The genome sequences of Variovorax guangxiensis DSM 27352.</title>
        <authorList>
            <person name="Gao J."/>
            <person name="Sun J."/>
        </authorList>
    </citation>
    <scope>NUCLEOTIDE SEQUENCE [LARGE SCALE GENOMIC DNA]</scope>
    <source>
        <strain evidence="2 3">DSM 27352</strain>
    </source>
</reference>
<dbReference type="OrthoDB" id="8827366at2"/>